<organism evidence="1 2">
    <name type="scientific">Glossina pallidipes</name>
    <name type="common">Tsetse fly</name>
    <dbReference type="NCBI Taxonomy" id="7398"/>
    <lineage>
        <taxon>Eukaryota</taxon>
        <taxon>Metazoa</taxon>
        <taxon>Ecdysozoa</taxon>
        <taxon>Arthropoda</taxon>
        <taxon>Hexapoda</taxon>
        <taxon>Insecta</taxon>
        <taxon>Pterygota</taxon>
        <taxon>Neoptera</taxon>
        <taxon>Endopterygota</taxon>
        <taxon>Diptera</taxon>
        <taxon>Brachycera</taxon>
        <taxon>Muscomorpha</taxon>
        <taxon>Hippoboscoidea</taxon>
        <taxon>Glossinidae</taxon>
        <taxon>Glossina</taxon>
    </lineage>
</organism>
<reference evidence="2" key="1">
    <citation type="submission" date="2014-03" db="EMBL/GenBank/DDBJ databases">
        <authorList>
            <person name="Aksoy S."/>
            <person name="Warren W."/>
            <person name="Wilson R.K."/>
        </authorList>
    </citation>
    <scope>NUCLEOTIDE SEQUENCE [LARGE SCALE GENOMIC DNA]</scope>
    <source>
        <strain evidence="2">IAEA</strain>
    </source>
</reference>
<protein>
    <submittedName>
        <fullName evidence="1">Uncharacterized protein</fullName>
    </submittedName>
</protein>
<dbReference type="AlphaFoldDB" id="A0A1B0A9W3"/>
<evidence type="ECO:0000313" key="2">
    <source>
        <dbReference type="Proteomes" id="UP000092445"/>
    </source>
</evidence>
<dbReference type="Proteomes" id="UP000092445">
    <property type="component" value="Unassembled WGS sequence"/>
</dbReference>
<sequence>MVTIIKVHMFDGRGCKGELQTYTSKIRSPFLMPAFSAAPFSNTALTCCKGAYNSPLIERNWPPSDTWPRTLKPKPVSVLLCSVPAVLLSFKNDCLKHNTRSTFLKVKLIEEET</sequence>
<accession>A0A1B0A9W3</accession>
<name>A0A1B0A9W3_GLOPL</name>
<keyword evidence="2" id="KW-1185">Reference proteome</keyword>
<dbReference type="EnsemblMetazoa" id="GPAI038904-RA">
    <property type="protein sequence ID" value="GPAI038904-PA"/>
    <property type="gene ID" value="GPAI038904"/>
</dbReference>
<evidence type="ECO:0000313" key="1">
    <source>
        <dbReference type="EnsemblMetazoa" id="GPAI038904-PA"/>
    </source>
</evidence>
<reference evidence="1" key="2">
    <citation type="submission" date="2020-05" db="UniProtKB">
        <authorList>
            <consortium name="EnsemblMetazoa"/>
        </authorList>
    </citation>
    <scope>IDENTIFICATION</scope>
    <source>
        <strain evidence="1">IAEA</strain>
    </source>
</reference>
<dbReference type="VEuPathDB" id="VectorBase:GPAI038904"/>
<proteinExistence type="predicted"/>